<dbReference type="SUPFAM" id="SSF55486">
    <property type="entry name" value="Metalloproteases ('zincins'), catalytic domain"/>
    <property type="match status" value="1"/>
</dbReference>
<evidence type="ECO:0000256" key="1">
    <source>
        <dbReference type="ARBA" id="ARBA00007357"/>
    </source>
</evidence>
<feature type="domain" description="Peptidase M13 C-terminal" evidence="2">
    <location>
        <begin position="66"/>
        <end position="213"/>
    </location>
</feature>
<protein>
    <submittedName>
        <fullName evidence="3">Membrane metallo-endopeptidase-like 1 isoform X3</fullName>
    </submittedName>
</protein>
<gene>
    <name evidence="3" type="ORF">B4U79_18849</name>
</gene>
<dbReference type="InterPro" id="IPR018497">
    <property type="entry name" value="Peptidase_M13_C"/>
</dbReference>
<dbReference type="GO" id="GO:0005886">
    <property type="term" value="C:plasma membrane"/>
    <property type="evidence" value="ECO:0007669"/>
    <property type="project" value="TreeGrafter"/>
</dbReference>
<dbReference type="InterPro" id="IPR024079">
    <property type="entry name" value="MetalloPept_cat_dom_sf"/>
</dbReference>
<dbReference type="AlphaFoldDB" id="A0A3S3PDY3"/>
<accession>A0A3S3PDY3</accession>
<dbReference type="Pfam" id="PF01431">
    <property type="entry name" value="Peptidase_M13"/>
    <property type="match status" value="1"/>
</dbReference>
<dbReference type="Gene3D" id="3.40.390.10">
    <property type="entry name" value="Collagenase (Catalytic Domain)"/>
    <property type="match status" value="1"/>
</dbReference>
<dbReference type="Gene3D" id="1.10.1380.10">
    <property type="entry name" value="Neutral endopeptidase , domain2"/>
    <property type="match status" value="1"/>
</dbReference>
<dbReference type="InterPro" id="IPR000718">
    <property type="entry name" value="Peptidase_M13"/>
</dbReference>
<sequence length="214" mass="24655">MSKYITAHPFAHNIKSLDKIYDKISFISTQNYADGYLKLMREFKRFTLRSLKEDIDEIIQKQSRENAYNPAETSTITLIGGLQRKLFVAGAPLSVNFGRLAFIAGQESIQGFEDGRISAFDHKGEQINWWHQNLHFIYENGTQCLDDYNSSIIDKSGRIMLTNNIADKIVLHLTLNAYKAYARFTASRDDFQLPNTMKNFTREQIFFISFASVN</sequence>
<comment type="similarity">
    <text evidence="1">Belongs to the peptidase M13 family.</text>
</comment>
<evidence type="ECO:0000313" key="4">
    <source>
        <dbReference type="Proteomes" id="UP000285301"/>
    </source>
</evidence>
<dbReference type="PANTHER" id="PTHR11733">
    <property type="entry name" value="ZINC METALLOPROTEASE FAMILY M13 NEPRILYSIN-RELATED"/>
    <property type="match status" value="1"/>
</dbReference>
<reference evidence="3 4" key="1">
    <citation type="journal article" date="2018" name="Gigascience">
        <title>Genomes of trombidid mites reveal novel predicted allergens and laterally-transferred genes associated with secondary metabolism.</title>
        <authorList>
            <person name="Dong X."/>
            <person name="Chaisiri K."/>
            <person name="Xia D."/>
            <person name="Armstrong S.D."/>
            <person name="Fang Y."/>
            <person name="Donnelly M.J."/>
            <person name="Kadowaki T."/>
            <person name="McGarry J.W."/>
            <person name="Darby A.C."/>
            <person name="Makepeace B.L."/>
        </authorList>
    </citation>
    <scope>NUCLEOTIDE SEQUENCE [LARGE SCALE GENOMIC DNA]</scope>
    <source>
        <strain evidence="3">UoL-WK</strain>
    </source>
</reference>
<organism evidence="3 4">
    <name type="scientific">Dinothrombium tinctorium</name>
    <dbReference type="NCBI Taxonomy" id="1965070"/>
    <lineage>
        <taxon>Eukaryota</taxon>
        <taxon>Metazoa</taxon>
        <taxon>Ecdysozoa</taxon>
        <taxon>Arthropoda</taxon>
        <taxon>Chelicerata</taxon>
        <taxon>Arachnida</taxon>
        <taxon>Acari</taxon>
        <taxon>Acariformes</taxon>
        <taxon>Trombidiformes</taxon>
        <taxon>Prostigmata</taxon>
        <taxon>Anystina</taxon>
        <taxon>Parasitengona</taxon>
        <taxon>Trombidioidea</taxon>
        <taxon>Trombidiidae</taxon>
        <taxon>Dinothrombium</taxon>
    </lineage>
</organism>
<name>A0A3S3PDY3_9ACAR</name>
<dbReference type="PROSITE" id="PS51885">
    <property type="entry name" value="NEPRILYSIN"/>
    <property type="match status" value="1"/>
</dbReference>
<dbReference type="Proteomes" id="UP000285301">
    <property type="component" value="Unassembled WGS sequence"/>
</dbReference>
<dbReference type="PANTHER" id="PTHR11733:SF167">
    <property type="entry name" value="FI17812P1-RELATED"/>
    <property type="match status" value="1"/>
</dbReference>
<dbReference type="GO" id="GO:0016485">
    <property type="term" value="P:protein processing"/>
    <property type="evidence" value="ECO:0007669"/>
    <property type="project" value="TreeGrafter"/>
</dbReference>
<dbReference type="InterPro" id="IPR042089">
    <property type="entry name" value="Peptidase_M13_dom_2"/>
</dbReference>
<evidence type="ECO:0000259" key="2">
    <source>
        <dbReference type="Pfam" id="PF01431"/>
    </source>
</evidence>
<comment type="caution">
    <text evidence="3">The sequence shown here is derived from an EMBL/GenBank/DDBJ whole genome shotgun (WGS) entry which is preliminary data.</text>
</comment>
<proteinExistence type="inferred from homology"/>
<dbReference type="GO" id="GO:0004222">
    <property type="term" value="F:metalloendopeptidase activity"/>
    <property type="evidence" value="ECO:0007669"/>
    <property type="project" value="InterPro"/>
</dbReference>
<evidence type="ECO:0000313" key="3">
    <source>
        <dbReference type="EMBL" id="RWR98905.1"/>
    </source>
</evidence>
<keyword evidence="4" id="KW-1185">Reference proteome</keyword>
<dbReference type="EMBL" id="NCKU01017944">
    <property type="protein sequence ID" value="RWR98905.1"/>
    <property type="molecule type" value="Genomic_DNA"/>
</dbReference>